<evidence type="ECO:0000256" key="4">
    <source>
        <dbReference type="ARBA" id="ARBA00012982"/>
    </source>
</evidence>
<evidence type="ECO:0000256" key="2">
    <source>
        <dbReference type="ARBA" id="ARBA00005061"/>
    </source>
</evidence>
<dbReference type="RefSeq" id="WP_205762106.1">
    <property type="nucleotide sequence ID" value="NZ_JABDTL010000002.1"/>
</dbReference>
<proteinExistence type="inferred from homology"/>
<dbReference type="FunFam" id="3.30.479.10:FF:000003">
    <property type="entry name" value="6-pyruvoyl tetrahydrobiopterin synthase"/>
    <property type="match status" value="1"/>
</dbReference>
<gene>
    <name evidence="11" type="ORF">HNQ61_005788</name>
</gene>
<comment type="pathway">
    <text evidence="2">Purine metabolism; 7-cyano-7-deazaguanine biosynthesis.</text>
</comment>
<keyword evidence="8 11" id="KW-0456">Lyase</keyword>
<keyword evidence="7" id="KW-0862">Zinc</keyword>
<comment type="catalytic activity">
    <reaction evidence="10">
        <text>7,8-dihydroneopterin 3'-triphosphate + H2O = 6-carboxy-5,6,7,8-tetrahydropterin + triphosphate + acetaldehyde + 2 H(+)</text>
        <dbReference type="Rhea" id="RHEA:27966"/>
        <dbReference type="ChEBI" id="CHEBI:15343"/>
        <dbReference type="ChEBI" id="CHEBI:15377"/>
        <dbReference type="ChEBI" id="CHEBI:15378"/>
        <dbReference type="ChEBI" id="CHEBI:18036"/>
        <dbReference type="ChEBI" id="CHEBI:58462"/>
        <dbReference type="ChEBI" id="CHEBI:61032"/>
        <dbReference type="EC" id="4.1.2.50"/>
    </reaction>
</comment>
<organism evidence="11 12">
    <name type="scientific">Longimicrobium terrae</name>
    <dbReference type="NCBI Taxonomy" id="1639882"/>
    <lineage>
        <taxon>Bacteria</taxon>
        <taxon>Pseudomonadati</taxon>
        <taxon>Gemmatimonadota</taxon>
        <taxon>Longimicrobiia</taxon>
        <taxon>Longimicrobiales</taxon>
        <taxon>Longimicrobiaceae</taxon>
        <taxon>Longimicrobium</taxon>
    </lineage>
</organism>
<dbReference type="PANTHER" id="PTHR12589:SF7">
    <property type="entry name" value="6-PYRUVOYL TETRAHYDROBIOPTERIN SYNTHASE"/>
    <property type="match status" value="1"/>
</dbReference>
<evidence type="ECO:0000313" key="12">
    <source>
        <dbReference type="Proteomes" id="UP000582837"/>
    </source>
</evidence>
<evidence type="ECO:0000256" key="10">
    <source>
        <dbReference type="ARBA" id="ARBA00048807"/>
    </source>
</evidence>
<evidence type="ECO:0000256" key="3">
    <source>
        <dbReference type="ARBA" id="ARBA00008900"/>
    </source>
</evidence>
<evidence type="ECO:0000313" key="11">
    <source>
        <dbReference type="EMBL" id="MBB6074107.1"/>
    </source>
</evidence>
<dbReference type="SUPFAM" id="SSF55620">
    <property type="entry name" value="Tetrahydrobiopterin biosynthesis enzymes-like"/>
    <property type="match status" value="1"/>
</dbReference>
<dbReference type="GO" id="GO:0070497">
    <property type="term" value="F:6-carboxytetrahydropterin synthase activity"/>
    <property type="evidence" value="ECO:0007669"/>
    <property type="project" value="UniProtKB-EC"/>
</dbReference>
<dbReference type="InterPro" id="IPR007115">
    <property type="entry name" value="6-PTP_synth/QueD"/>
</dbReference>
<dbReference type="EMBL" id="JACHIA010000046">
    <property type="protein sequence ID" value="MBB6074107.1"/>
    <property type="molecule type" value="Genomic_DNA"/>
</dbReference>
<dbReference type="Pfam" id="PF01242">
    <property type="entry name" value="PTPS"/>
    <property type="match status" value="1"/>
</dbReference>
<name>A0A841H7N2_9BACT</name>
<evidence type="ECO:0000256" key="6">
    <source>
        <dbReference type="ARBA" id="ARBA00022723"/>
    </source>
</evidence>
<evidence type="ECO:0000256" key="1">
    <source>
        <dbReference type="ARBA" id="ARBA00001947"/>
    </source>
</evidence>
<comment type="similarity">
    <text evidence="3">Belongs to the PTPS family. QueD subfamily.</text>
</comment>
<comment type="caution">
    <text evidence="11">The sequence shown here is derived from an EMBL/GenBank/DDBJ whole genome shotgun (WGS) entry which is preliminary data.</text>
</comment>
<dbReference type="InterPro" id="IPR038418">
    <property type="entry name" value="6-PTP_synth/QueD_sf"/>
</dbReference>
<comment type="cofactor">
    <cofactor evidence="1">
        <name>Zn(2+)</name>
        <dbReference type="ChEBI" id="CHEBI:29105"/>
    </cofactor>
</comment>
<dbReference type="GO" id="GO:0046872">
    <property type="term" value="F:metal ion binding"/>
    <property type="evidence" value="ECO:0007669"/>
    <property type="project" value="UniProtKB-KW"/>
</dbReference>
<evidence type="ECO:0000256" key="8">
    <source>
        <dbReference type="ARBA" id="ARBA00023239"/>
    </source>
</evidence>
<evidence type="ECO:0000256" key="9">
    <source>
        <dbReference type="ARBA" id="ARBA00031449"/>
    </source>
</evidence>
<dbReference type="Gene3D" id="3.30.479.10">
    <property type="entry name" value="6-pyruvoyl tetrahydropterin synthase/QueD"/>
    <property type="match status" value="1"/>
</dbReference>
<dbReference type="UniPathway" id="UPA00391"/>
<sequence>MPTVRVTRRVHFSAAHRLHNPALSDEENRSLYGLCNNPNWHGHNYELDVTVEGRPDPRTGYVVDLGKVREAAESVIADLDHRNLNLDVEWLRDVIPSTENLVVELWGRIAPLIEGGRLARLVLWETPRNSAEYTGE</sequence>
<protein>
    <recommendedName>
        <fullName evidence="5">6-carboxy-5,6,7,8-tetrahydropterin synthase</fullName>
        <ecNumber evidence="4">4.1.2.50</ecNumber>
    </recommendedName>
    <alternativeName>
        <fullName evidence="9">Queuosine biosynthesis protein QueD</fullName>
    </alternativeName>
</protein>
<keyword evidence="6" id="KW-0479">Metal-binding</keyword>
<evidence type="ECO:0000256" key="5">
    <source>
        <dbReference type="ARBA" id="ARBA00018141"/>
    </source>
</evidence>
<reference evidence="11 12" key="1">
    <citation type="submission" date="2020-08" db="EMBL/GenBank/DDBJ databases">
        <title>Genomic Encyclopedia of Type Strains, Phase IV (KMG-IV): sequencing the most valuable type-strain genomes for metagenomic binning, comparative biology and taxonomic classification.</title>
        <authorList>
            <person name="Goeker M."/>
        </authorList>
    </citation>
    <scope>NUCLEOTIDE SEQUENCE [LARGE SCALE GENOMIC DNA]</scope>
    <source>
        <strain evidence="11 12">DSM 29007</strain>
    </source>
</reference>
<accession>A0A841H7N2</accession>
<keyword evidence="12" id="KW-1185">Reference proteome</keyword>
<dbReference type="AlphaFoldDB" id="A0A841H7N2"/>
<evidence type="ECO:0000256" key="7">
    <source>
        <dbReference type="ARBA" id="ARBA00022833"/>
    </source>
</evidence>
<dbReference type="Proteomes" id="UP000582837">
    <property type="component" value="Unassembled WGS sequence"/>
</dbReference>
<dbReference type="EC" id="4.1.2.50" evidence="4"/>
<dbReference type="PANTHER" id="PTHR12589">
    <property type="entry name" value="PYRUVOYL TETRAHYDROBIOPTERIN SYNTHASE"/>
    <property type="match status" value="1"/>
</dbReference>